<dbReference type="AlphaFoldDB" id="A0ABD3RX59"/>
<dbReference type="InterPro" id="IPR009836">
    <property type="entry name" value="GRDP-like"/>
</dbReference>
<reference evidence="1 2" key="1">
    <citation type="submission" date="2024-10" db="EMBL/GenBank/DDBJ databases">
        <title>Updated reference genomes for cyclostephanoid diatoms.</title>
        <authorList>
            <person name="Roberts W.R."/>
            <person name="Alverson A.J."/>
        </authorList>
    </citation>
    <scope>NUCLEOTIDE SEQUENCE [LARGE SCALE GENOMIC DNA]</scope>
    <source>
        <strain evidence="1 2">AJA228-03</strain>
    </source>
</reference>
<accession>A0ABD3RX59</accession>
<keyword evidence="2" id="KW-1185">Reference proteome</keyword>
<dbReference type="Pfam" id="PF07173">
    <property type="entry name" value="GRDP-like"/>
    <property type="match status" value="1"/>
</dbReference>
<organism evidence="1 2">
    <name type="scientific">Cyclostephanos tholiformis</name>
    <dbReference type="NCBI Taxonomy" id="382380"/>
    <lineage>
        <taxon>Eukaryota</taxon>
        <taxon>Sar</taxon>
        <taxon>Stramenopiles</taxon>
        <taxon>Ochrophyta</taxon>
        <taxon>Bacillariophyta</taxon>
        <taxon>Coscinodiscophyceae</taxon>
        <taxon>Thalassiosirophycidae</taxon>
        <taxon>Stephanodiscales</taxon>
        <taxon>Stephanodiscaceae</taxon>
        <taxon>Cyclostephanos</taxon>
    </lineage>
</organism>
<evidence type="ECO:0000313" key="2">
    <source>
        <dbReference type="Proteomes" id="UP001530377"/>
    </source>
</evidence>
<sequence length="579" mass="63747">MKLNASPFSDEPPPLDLSVDDVKKHLKFLRGLHKLGITMRPITSKMLDRYISRWLPLLAGRQKLATDTAMMMIPPPDVAWLWHCHRLAPKHYEAYTLLHFGFVVEPCPSFVYQLDGDAARQSEHEDFIRLNDEADVEMLSVELAEAAAFTKTQWSLMFRSDPFFLSLEGDDDESHVLNDPNANEVLFNEEFIIRWSKKLEGFDLIASAACQASFLWQVSGPRFCDDVFLEAGIKEYYKFLLLKDDGMSLPLVPTYQIDLIWHTHILVNCNQYAEDCTRIRGGPFHHDDSLNDRAPGAKLDQAFIATSYLWKETYGTKYYVDGAMYRGEPPTAFYDTANWNANAGIDAGDRMAIDPLVNMSSPPSMNRHEILVGGSSSAGSNIVDGSKWPNPSGSNLFIAAVSKSTKCNVNNNPYRDDYVFGVGSLGLGYYSPQTLDAWKILRLRLTKKACIAKQNVDSFDCSNCLCLGCTPTRSQVQNKDILIKEWISLERKLAFVTAKCNCVGPSFDPDPAEFDKYIRARLRNNPELNEINFMVYSTYVCLAAGGCGGGTCGGGGCGGGGCGGGGCGGGGCGGGGCGG</sequence>
<proteinExistence type="predicted"/>
<protein>
    <submittedName>
        <fullName evidence="1">Uncharacterized protein</fullName>
    </submittedName>
</protein>
<comment type="caution">
    <text evidence="1">The sequence shown here is derived from an EMBL/GenBank/DDBJ whole genome shotgun (WGS) entry which is preliminary data.</text>
</comment>
<name>A0ABD3RX59_9STRA</name>
<dbReference type="Proteomes" id="UP001530377">
    <property type="component" value="Unassembled WGS sequence"/>
</dbReference>
<gene>
    <name evidence="1" type="ORF">ACHAXA_001521</name>
</gene>
<evidence type="ECO:0000313" key="1">
    <source>
        <dbReference type="EMBL" id="KAL3816783.1"/>
    </source>
</evidence>
<dbReference type="EMBL" id="JALLPB020000132">
    <property type="protein sequence ID" value="KAL3816783.1"/>
    <property type="molecule type" value="Genomic_DNA"/>
</dbReference>
<dbReference type="PANTHER" id="PTHR34365:SF7">
    <property type="entry name" value="GLYCINE-RICH DOMAIN-CONTAINING PROTEIN 1"/>
    <property type="match status" value="1"/>
</dbReference>
<dbReference type="PANTHER" id="PTHR34365">
    <property type="entry name" value="ENOLASE (DUF1399)"/>
    <property type="match status" value="1"/>
</dbReference>